<feature type="transmembrane region" description="Helical" evidence="6">
    <location>
        <begin position="778"/>
        <end position="802"/>
    </location>
</feature>
<feature type="transmembrane region" description="Helical" evidence="6">
    <location>
        <begin position="748"/>
        <end position="772"/>
    </location>
</feature>
<dbReference type="Pfam" id="PF03176">
    <property type="entry name" value="MMPL"/>
    <property type="match status" value="2"/>
</dbReference>
<dbReference type="InterPro" id="IPR000731">
    <property type="entry name" value="SSD"/>
</dbReference>
<feature type="transmembrane region" description="Helical" evidence="6">
    <location>
        <begin position="652"/>
        <end position="670"/>
    </location>
</feature>
<gene>
    <name evidence="8" type="ORF">MNBD_NITROSPIRAE01-796</name>
</gene>
<feature type="transmembrane region" description="Helical" evidence="6">
    <location>
        <begin position="256"/>
        <end position="273"/>
    </location>
</feature>
<dbReference type="PROSITE" id="PS50156">
    <property type="entry name" value="SSD"/>
    <property type="match status" value="1"/>
</dbReference>
<dbReference type="AlphaFoldDB" id="A0A3B1CDR1"/>
<feature type="domain" description="SSD" evidence="7">
    <location>
        <begin position="284"/>
        <end position="413"/>
    </location>
</feature>
<evidence type="ECO:0000256" key="5">
    <source>
        <dbReference type="ARBA" id="ARBA00023136"/>
    </source>
</evidence>
<evidence type="ECO:0000259" key="7">
    <source>
        <dbReference type="PROSITE" id="PS50156"/>
    </source>
</evidence>
<accession>A0A3B1CDR1</accession>
<comment type="subcellular location">
    <subcellularLocation>
        <location evidence="1">Cell membrane</location>
        <topology evidence="1">Multi-pass membrane protein</topology>
    </subcellularLocation>
</comment>
<reference evidence="8" key="1">
    <citation type="submission" date="2018-06" db="EMBL/GenBank/DDBJ databases">
        <authorList>
            <person name="Zhirakovskaya E."/>
        </authorList>
    </citation>
    <scope>NUCLEOTIDE SEQUENCE</scope>
</reference>
<dbReference type="GO" id="GO:0005886">
    <property type="term" value="C:plasma membrane"/>
    <property type="evidence" value="ECO:0007669"/>
    <property type="project" value="UniProtKB-SubCell"/>
</dbReference>
<dbReference type="Gene3D" id="1.20.1640.10">
    <property type="entry name" value="Multidrug efflux transporter AcrB transmembrane domain"/>
    <property type="match status" value="2"/>
</dbReference>
<evidence type="ECO:0000313" key="8">
    <source>
        <dbReference type="EMBL" id="VAX28626.1"/>
    </source>
</evidence>
<organism evidence="8">
    <name type="scientific">hydrothermal vent metagenome</name>
    <dbReference type="NCBI Taxonomy" id="652676"/>
    <lineage>
        <taxon>unclassified sequences</taxon>
        <taxon>metagenomes</taxon>
        <taxon>ecological metagenomes</taxon>
    </lineage>
</organism>
<dbReference type="PANTHER" id="PTHR33406">
    <property type="entry name" value="MEMBRANE PROTEIN MJ1562-RELATED"/>
    <property type="match status" value="1"/>
</dbReference>
<evidence type="ECO:0000256" key="6">
    <source>
        <dbReference type="SAM" id="Phobius"/>
    </source>
</evidence>
<keyword evidence="4 6" id="KW-1133">Transmembrane helix</keyword>
<evidence type="ECO:0000256" key="4">
    <source>
        <dbReference type="ARBA" id="ARBA00022989"/>
    </source>
</evidence>
<feature type="transmembrane region" description="Helical" evidence="6">
    <location>
        <begin position="32"/>
        <end position="52"/>
    </location>
</feature>
<evidence type="ECO:0000256" key="2">
    <source>
        <dbReference type="ARBA" id="ARBA00022475"/>
    </source>
</evidence>
<feature type="transmembrane region" description="Helical" evidence="6">
    <location>
        <begin position="390"/>
        <end position="410"/>
    </location>
</feature>
<dbReference type="InterPro" id="IPR050545">
    <property type="entry name" value="Mycobact_MmpL"/>
</dbReference>
<keyword evidence="2" id="KW-1003">Cell membrane</keyword>
<dbReference type="InterPro" id="IPR004869">
    <property type="entry name" value="MMPL_dom"/>
</dbReference>
<keyword evidence="5 6" id="KW-0472">Membrane</keyword>
<feature type="transmembrane region" description="Helical" evidence="6">
    <location>
        <begin position="359"/>
        <end position="378"/>
    </location>
</feature>
<evidence type="ECO:0000256" key="1">
    <source>
        <dbReference type="ARBA" id="ARBA00004651"/>
    </source>
</evidence>
<feature type="transmembrane region" description="Helical" evidence="6">
    <location>
        <begin position="279"/>
        <end position="302"/>
    </location>
</feature>
<feature type="transmembrane region" description="Helical" evidence="6">
    <location>
        <begin position="677"/>
        <end position="699"/>
    </location>
</feature>
<sequence length="839" mass="91813">MLYLSIGEIAAYFVACYSCSMSRKYFEFIVKHAYAVMLIIVIFTLFFVTQIAQVKTEVDPKQILPQKHPYIETNAKIESLFGGGRVIVMGIVAKEGNIFTPNLLAKIERLTAEIKKIPGIYSDNVLSIASRKVKNLRFNAQGFDVERLMPAVPTTQSEADEIKKKVFANPLYVGALISFDASAAAIIIDVQDREAIEQSIVISGESLNAPLGDLALYNALSHLANQEEDEETSIHLGGLPVSLAFLEQDAILMNRFVFPIAFLVIMLIHYHAFRTLQGMFIPALTALLSGVWALGLIGLMGVNLDLWTKGLTPILIVATAAGHSVQILRRFYEALDYAIGIDVPEPAQKIAVIEATSKMAPVVLSAGLVAAASFASLLTFELPTFQSFGLMTSFGILSALVLEMTLIPALRSLIPPPSGKEMETVLSRDASDRLLTTIAKWALGPRRKQVLIGGLVAVLFPLLFITQIPLANSLRSLFFERTALRQDDAILNDKFGGTSTLNLLISTDQAGGLKNPAVMRAVDGLQDQLKQNPQVGRTESYVDYVKGMRRSFYGGDPAEAKVPASREEAAQFLFLYSISGNPEDFKRVADLSFQNALLMTFLKTDETALAEELIAEIKAYEAEHFPPGLSVNIAGSVPVTLALNEVIIRGKLQNIAQMIFISFFMASLVFRSMIAGLYVLIPLVIAVIWNFGFLGLMGIPLGVSTAAASAMAVGMGADYAIYILSRFRDELSVNRRLEHVLKHTLTTAGRAIILVASAFAIGTALVALPGYYLHFEGILMPLAMISSALSAVILLPSLVMTFRPKFIFRVRPSEWIELHTRGEEQKYNVDGDTLRPPQH</sequence>
<dbReference type="PANTHER" id="PTHR33406:SF13">
    <property type="entry name" value="MEMBRANE PROTEIN YDFJ"/>
    <property type="match status" value="1"/>
</dbReference>
<name>A0A3B1CDR1_9ZZZZ</name>
<evidence type="ECO:0000256" key="3">
    <source>
        <dbReference type="ARBA" id="ARBA00022692"/>
    </source>
</evidence>
<proteinExistence type="predicted"/>
<protein>
    <recommendedName>
        <fullName evidence="7">SSD domain-containing protein</fullName>
    </recommendedName>
</protein>
<dbReference type="EMBL" id="UOGF01000040">
    <property type="protein sequence ID" value="VAX28626.1"/>
    <property type="molecule type" value="Genomic_DNA"/>
</dbReference>
<keyword evidence="3 6" id="KW-0812">Transmembrane</keyword>
<feature type="transmembrane region" description="Helical" evidence="6">
    <location>
        <begin position="705"/>
        <end position="727"/>
    </location>
</feature>
<feature type="transmembrane region" description="Helical" evidence="6">
    <location>
        <begin position="450"/>
        <end position="470"/>
    </location>
</feature>
<dbReference type="SUPFAM" id="SSF82866">
    <property type="entry name" value="Multidrug efflux transporter AcrB transmembrane domain"/>
    <property type="match status" value="2"/>
</dbReference>